<accession>A0A926DLA6</accession>
<organism evidence="1 2">
    <name type="scientific">Guopingia tenuis</name>
    <dbReference type="NCBI Taxonomy" id="2763656"/>
    <lineage>
        <taxon>Bacteria</taxon>
        <taxon>Bacillati</taxon>
        <taxon>Bacillota</taxon>
        <taxon>Clostridia</taxon>
        <taxon>Christensenellales</taxon>
        <taxon>Christensenellaceae</taxon>
        <taxon>Guopingia</taxon>
    </lineage>
</organism>
<dbReference type="EMBL" id="JACRSS010000005">
    <property type="protein sequence ID" value="MBC8539190.1"/>
    <property type="molecule type" value="Genomic_DNA"/>
</dbReference>
<protein>
    <submittedName>
        <fullName evidence="1">Uncharacterized protein</fullName>
    </submittedName>
</protein>
<keyword evidence="2" id="KW-1185">Reference proteome</keyword>
<reference evidence="1" key="1">
    <citation type="submission" date="2020-08" db="EMBL/GenBank/DDBJ databases">
        <title>Genome public.</title>
        <authorList>
            <person name="Liu C."/>
            <person name="Sun Q."/>
        </authorList>
    </citation>
    <scope>NUCLEOTIDE SEQUENCE</scope>
    <source>
        <strain evidence="1">NSJ-63</strain>
    </source>
</reference>
<evidence type="ECO:0000313" key="1">
    <source>
        <dbReference type="EMBL" id="MBC8539190.1"/>
    </source>
</evidence>
<name>A0A926DLA6_9FIRM</name>
<proteinExistence type="predicted"/>
<gene>
    <name evidence="1" type="ORF">H8693_09645</name>
</gene>
<dbReference type="RefSeq" id="WP_249280795.1">
    <property type="nucleotide sequence ID" value="NZ_JACRSS010000005.1"/>
</dbReference>
<dbReference type="AlphaFoldDB" id="A0A926DLA6"/>
<dbReference type="Proteomes" id="UP000617951">
    <property type="component" value="Unassembled WGS sequence"/>
</dbReference>
<evidence type="ECO:0000313" key="2">
    <source>
        <dbReference type="Proteomes" id="UP000617951"/>
    </source>
</evidence>
<sequence length="129" mass="14161">MKRDILTLTFPAKAQYVLPLRLYISGVATRMDFAVDAIEDIKTAVSEACVLLLSDVTGGDMRICLEAGDNELEADFCLERPRYAGEAAAENSTELSQMILEAMAKDCRITENDGRNTRIVMTFSKGSMG</sequence>
<comment type="caution">
    <text evidence="1">The sequence shown here is derived from an EMBL/GenBank/DDBJ whole genome shotgun (WGS) entry which is preliminary data.</text>
</comment>